<dbReference type="Gene3D" id="3.60.21.10">
    <property type="match status" value="1"/>
</dbReference>
<reference evidence="1 2" key="1">
    <citation type="journal article" date="2019" name="J. Ind. Microbiol. Biotechnol.">
        <title>The complete genomic sequence of Streptomyces spectabilis NRRL-2792 and identification of secondary metabolite biosynthetic gene clusters.</title>
        <authorList>
            <person name="Sinha A."/>
            <person name="Phillips-Salemka S."/>
            <person name="Niraula T.A."/>
            <person name="Short K.A."/>
            <person name="Niraula N.P."/>
        </authorList>
    </citation>
    <scope>NUCLEOTIDE SEQUENCE [LARGE SCALE GENOMIC DNA]</scope>
    <source>
        <strain evidence="1 2">NRRL 2792</strain>
    </source>
</reference>
<evidence type="ECO:0000313" key="1">
    <source>
        <dbReference type="EMBL" id="QDQ15002.1"/>
    </source>
</evidence>
<evidence type="ECO:0000313" key="2">
    <source>
        <dbReference type="Proteomes" id="UP000316806"/>
    </source>
</evidence>
<sequence>MRYAVVTDIHGDTSALRAVLARVRDQGLRRIICLGDVFECHISKHDVTHHTFTDIGEVFDQEPELAALLDGALVLRGNQEERIGALVPDQALPAWARPVLDAPLTFVTDFATYCHGHALPPWHEPEPGLWCPLDAEFGGRALFYGHHHRSALHRLPDTGRDGEGVVSVPPRFGAAVPLAPDARYLVNVGPVRGPRPAWAVVDETEATVTHYRIETPG</sequence>
<dbReference type="Proteomes" id="UP000316806">
    <property type="component" value="Chromosome"/>
</dbReference>
<protein>
    <submittedName>
        <fullName evidence="1">Metallophosphoesterase family protein</fullName>
    </submittedName>
</protein>
<dbReference type="RefSeq" id="WP_144322206.1">
    <property type="nucleotide sequence ID" value="NZ_CP040916.1"/>
</dbReference>
<dbReference type="AlphaFoldDB" id="A0A516RH63"/>
<dbReference type="EMBL" id="CP040916">
    <property type="protein sequence ID" value="QDQ15002.1"/>
    <property type="molecule type" value="Genomic_DNA"/>
</dbReference>
<name>A0A516RH63_STRST</name>
<gene>
    <name evidence="1" type="ORF">FH965_34330</name>
</gene>
<accession>A0A516RH63</accession>
<dbReference type="InterPro" id="IPR029052">
    <property type="entry name" value="Metallo-depent_PP-like"/>
</dbReference>
<proteinExistence type="predicted"/>
<organism evidence="1 2">
    <name type="scientific">Streptomyces spectabilis</name>
    <dbReference type="NCBI Taxonomy" id="68270"/>
    <lineage>
        <taxon>Bacteria</taxon>
        <taxon>Bacillati</taxon>
        <taxon>Actinomycetota</taxon>
        <taxon>Actinomycetes</taxon>
        <taxon>Kitasatosporales</taxon>
        <taxon>Streptomycetaceae</taxon>
        <taxon>Streptomyces</taxon>
    </lineage>
</organism>
<dbReference type="SUPFAM" id="SSF56300">
    <property type="entry name" value="Metallo-dependent phosphatases"/>
    <property type="match status" value="1"/>
</dbReference>